<dbReference type="OrthoDB" id="10290591at2759"/>
<dbReference type="Proteomes" id="UP000434172">
    <property type="component" value="Unassembled WGS sequence"/>
</dbReference>
<feature type="compositionally biased region" description="Polar residues" evidence="1">
    <location>
        <begin position="1"/>
        <end position="28"/>
    </location>
</feature>
<organism evidence="2 3">
    <name type="scientific">Colletotrichum asianum</name>
    <dbReference type="NCBI Taxonomy" id="702518"/>
    <lineage>
        <taxon>Eukaryota</taxon>
        <taxon>Fungi</taxon>
        <taxon>Dikarya</taxon>
        <taxon>Ascomycota</taxon>
        <taxon>Pezizomycotina</taxon>
        <taxon>Sordariomycetes</taxon>
        <taxon>Hypocreomycetidae</taxon>
        <taxon>Glomerellales</taxon>
        <taxon>Glomerellaceae</taxon>
        <taxon>Colletotrichum</taxon>
        <taxon>Colletotrichum gloeosporioides species complex</taxon>
    </lineage>
</organism>
<name>A0A8H3ZX85_9PEZI</name>
<reference evidence="2 3" key="1">
    <citation type="submission" date="2019-12" db="EMBL/GenBank/DDBJ databases">
        <title>A genome sequence resource for the geographically widespread anthracnose pathogen Colletotrichum asianum.</title>
        <authorList>
            <person name="Meng Y."/>
        </authorList>
    </citation>
    <scope>NUCLEOTIDE SEQUENCE [LARGE SCALE GENOMIC DNA]</scope>
    <source>
        <strain evidence="2 3">ICMP 18580</strain>
    </source>
</reference>
<dbReference type="EMBL" id="WOWK01000004">
    <property type="protein sequence ID" value="KAF0331271.1"/>
    <property type="molecule type" value="Genomic_DNA"/>
</dbReference>
<protein>
    <submittedName>
        <fullName evidence="2">Uncharacterized protein</fullName>
    </submittedName>
</protein>
<keyword evidence="3" id="KW-1185">Reference proteome</keyword>
<proteinExistence type="predicted"/>
<evidence type="ECO:0000256" key="1">
    <source>
        <dbReference type="SAM" id="MobiDB-lite"/>
    </source>
</evidence>
<evidence type="ECO:0000313" key="2">
    <source>
        <dbReference type="EMBL" id="KAF0331271.1"/>
    </source>
</evidence>
<sequence>MSSTNSVYNGNAPSKPTHQHSSTESNSELARRRSTQYTGQQLYNDGSMHRISYQSTDANVTKAHHNTRMEEQLTIFNDKYSGRS</sequence>
<evidence type="ECO:0000313" key="3">
    <source>
        <dbReference type="Proteomes" id="UP000434172"/>
    </source>
</evidence>
<feature type="region of interest" description="Disordered" evidence="1">
    <location>
        <begin position="1"/>
        <end position="48"/>
    </location>
</feature>
<gene>
    <name evidence="2" type="ORF">GQ607_001579</name>
</gene>
<feature type="compositionally biased region" description="Polar residues" evidence="1">
    <location>
        <begin position="35"/>
        <end position="44"/>
    </location>
</feature>
<dbReference type="AlphaFoldDB" id="A0A8H3ZX85"/>
<comment type="caution">
    <text evidence="2">The sequence shown here is derived from an EMBL/GenBank/DDBJ whole genome shotgun (WGS) entry which is preliminary data.</text>
</comment>
<accession>A0A8H3ZX85</accession>